<gene>
    <name evidence="4" type="ORF">RPIT_03870</name>
</gene>
<protein>
    <submittedName>
        <fullName evidence="4">Macrolide ABC transporter ATP-binding protein</fullName>
    </submittedName>
</protein>
<dbReference type="KEGG" id="tfl:RPIT_03870"/>
<evidence type="ECO:0000256" key="2">
    <source>
        <dbReference type="ARBA" id="ARBA00022741"/>
    </source>
</evidence>
<dbReference type="PANTHER" id="PTHR24220">
    <property type="entry name" value="IMPORT ATP-BINDING PROTEIN"/>
    <property type="match status" value="1"/>
</dbReference>
<dbReference type="InterPro" id="IPR017871">
    <property type="entry name" value="ABC_transporter-like_CS"/>
</dbReference>
<dbReference type="GO" id="GO:0005886">
    <property type="term" value="C:plasma membrane"/>
    <property type="evidence" value="ECO:0007669"/>
    <property type="project" value="TreeGrafter"/>
</dbReference>
<dbReference type="GO" id="GO:0005524">
    <property type="term" value="F:ATP binding"/>
    <property type="evidence" value="ECO:0007669"/>
    <property type="project" value="UniProtKB-KW"/>
</dbReference>
<name>A0A1Q2CD64_9ACTN</name>
<dbReference type="Pfam" id="PF00005">
    <property type="entry name" value="ABC_tran"/>
    <property type="match status" value="1"/>
</dbReference>
<dbReference type="SMART" id="SM00382">
    <property type="entry name" value="AAA"/>
    <property type="match status" value="1"/>
</dbReference>
<evidence type="ECO:0000256" key="3">
    <source>
        <dbReference type="ARBA" id="ARBA00022840"/>
    </source>
</evidence>
<dbReference type="STRING" id="1610493.RPIT_03870"/>
<sequence>MNVLEFRCVAKVFAGPPQVQALQPCSFAISSGELVTITGPSGSGKSTLLNLAGLLDCPSQGHVLVNGIDTSELREQERTAIRGQTIGFVFQAFHLMARRTVLENVSLAGLYRHQDAATRMRGASAAIKLVGLADRSESHAGVLSGGERQRVAIARAMAVQPTVLLCDEPTGNLDSVNSALIVDLLLKLSRSGTTVILITHNAAIAEIGTRRMTLLDGVVHDG</sequence>
<dbReference type="PROSITE" id="PS00211">
    <property type="entry name" value="ABC_TRANSPORTER_1"/>
    <property type="match status" value="1"/>
</dbReference>
<dbReference type="Gene3D" id="3.40.50.300">
    <property type="entry name" value="P-loop containing nucleotide triphosphate hydrolases"/>
    <property type="match status" value="1"/>
</dbReference>
<dbReference type="PANTHER" id="PTHR24220:SF86">
    <property type="entry name" value="ABC TRANSPORTER ABCH.1"/>
    <property type="match status" value="1"/>
</dbReference>
<dbReference type="GO" id="GO:0016887">
    <property type="term" value="F:ATP hydrolysis activity"/>
    <property type="evidence" value="ECO:0007669"/>
    <property type="project" value="InterPro"/>
</dbReference>
<evidence type="ECO:0000313" key="4">
    <source>
        <dbReference type="EMBL" id="AQP44058.1"/>
    </source>
</evidence>
<keyword evidence="5" id="KW-1185">Reference proteome</keyword>
<dbReference type="CDD" id="cd03255">
    <property type="entry name" value="ABC_MJ0796_LolCDE_FtsE"/>
    <property type="match status" value="1"/>
</dbReference>
<dbReference type="PROSITE" id="PS50893">
    <property type="entry name" value="ABC_TRANSPORTER_2"/>
    <property type="match status" value="1"/>
</dbReference>
<dbReference type="GO" id="GO:0022857">
    <property type="term" value="F:transmembrane transporter activity"/>
    <property type="evidence" value="ECO:0007669"/>
    <property type="project" value="TreeGrafter"/>
</dbReference>
<keyword evidence="1" id="KW-0813">Transport</keyword>
<dbReference type="InterPro" id="IPR003593">
    <property type="entry name" value="AAA+_ATPase"/>
</dbReference>
<dbReference type="InterPro" id="IPR015854">
    <property type="entry name" value="ABC_transpr_LolD-like"/>
</dbReference>
<evidence type="ECO:0000256" key="1">
    <source>
        <dbReference type="ARBA" id="ARBA00022448"/>
    </source>
</evidence>
<dbReference type="InterPro" id="IPR003439">
    <property type="entry name" value="ABC_transporter-like_ATP-bd"/>
</dbReference>
<keyword evidence="3 4" id="KW-0067">ATP-binding</keyword>
<proteinExistence type="predicted"/>
<reference evidence="4 5" key="1">
    <citation type="journal article" date="2016" name="Int. J. Syst. Evol. Microbiol.">
        <title>Tessaracoccus flavus sp. nov., isolated from the drainage system of a lindane-producing factory.</title>
        <authorList>
            <person name="Kumari R."/>
            <person name="Singh P."/>
            <person name="Schumann P."/>
            <person name="Lal R."/>
        </authorList>
    </citation>
    <scope>NUCLEOTIDE SEQUENCE [LARGE SCALE GENOMIC DNA]</scope>
    <source>
        <strain evidence="4 5">RP1T</strain>
    </source>
</reference>
<keyword evidence="2" id="KW-0547">Nucleotide-binding</keyword>
<organism evidence="4 5">
    <name type="scientific">Tessaracoccus flavus</name>
    <dbReference type="NCBI Taxonomy" id="1610493"/>
    <lineage>
        <taxon>Bacteria</taxon>
        <taxon>Bacillati</taxon>
        <taxon>Actinomycetota</taxon>
        <taxon>Actinomycetes</taxon>
        <taxon>Propionibacteriales</taxon>
        <taxon>Propionibacteriaceae</taxon>
        <taxon>Tessaracoccus</taxon>
    </lineage>
</organism>
<accession>A0A1Q2CD64</accession>
<dbReference type="Proteomes" id="UP000188324">
    <property type="component" value="Chromosome"/>
</dbReference>
<dbReference type="InterPro" id="IPR017911">
    <property type="entry name" value="MacB-like_ATP-bd"/>
</dbReference>
<dbReference type="OrthoDB" id="3176024at2"/>
<dbReference type="SUPFAM" id="SSF52540">
    <property type="entry name" value="P-loop containing nucleoside triphosphate hydrolases"/>
    <property type="match status" value="1"/>
</dbReference>
<dbReference type="InterPro" id="IPR027417">
    <property type="entry name" value="P-loop_NTPase"/>
</dbReference>
<dbReference type="RefSeq" id="WP_077340813.1">
    <property type="nucleotide sequence ID" value="NZ_CP019605.1"/>
</dbReference>
<dbReference type="EMBL" id="CP019605">
    <property type="protein sequence ID" value="AQP44058.1"/>
    <property type="molecule type" value="Genomic_DNA"/>
</dbReference>
<evidence type="ECO:0000313" key="5">
    <source>
        <dbReference type="Proteomes" id="UP000188324"/>
    </source>
</evidence>
<dbReference type="AlphaFoldDB" id="A0A1Q2CD64"/>